<proteinExistence type="predicted"/>
<name>A0A2D2W4H5_9CAUD</name>
<dbReference type="EMBL" id="MF919534">
    <property type="protein sequence ID" value="ATS92959.1"/>
    <property type="molecule type" value="Genomic_DNA"/>
</dbReference>
<organism evidence="1 2">
    <name type="scientific">Mycobacterium phage Superphikiman</name>
    <dbReference type="NCBI Taxonomy" id="2041551"/>
    <lineage>
        <taxon>Viruses</taxon>
        <taxon>Duplodnaviria</taxon>
        <taxon>Heunggongvirae</taxon>
        <taxon>Uroviricota</taxon>
        <taxon>Caudoviricetes</taxon>
        <taxon>Omegavirus</taxon>
        <taxon>Omegavirus courthouse</taxon>
    </lineage>
</organism>
<gene>
    <name evidence="1" type="ORF">SEA_SUPERPHIKIMAN_118</name>
</gene>
<sequence length="92" mass="10128">MSAETVSVTELEEMLSDEIPCGGTRWPTVRDCPNQATAMLVSRHALACHGNRSAMKCFSCYSIWLQAALNDGRPVRCSCGWSTRATEVYTPL</sequence>
<accession>A0A2D2W4H5</accession>
<evidence type="ECO:0000313" key="2">
    <source>
        <dbReference type="Proteomes" id="UP000240916"/>
    </source>
</evidence>
<reference evidence="1 2" key="1">
    <citation type="submission" date="2017-09" db="EMBL/GenBank/DDBJ databases">
        <authorList>
            <person name="Pradhan P."/>
            <person name="Aluri L.S."/>
            <person name="Anandarajan D."/>
            <person name="Beiriger J.C."/>
            <person name="Bethamcharla R."/>
            <person name="Betini N."/>
            <person name="Bhatt S.D."/>
            <person name="Chengalvala S."/>
            <person name="Cox N.E."/>
            <person name="Delvadia B.P."/>
            <person name="Desai A.S."/>
            <person name="Devaney A.M."/>
            <person name="Doyle B.K."/>
            <person name="Edgerton A.O."/>
            <person name="Erlich M.C."/>
            <person name="Fitzpatrick K.C."/>
            <person name="Gajjar E.A."/>
            <person name="Ganguly A."/>
            <person name="Gill R.S."/>
            <person name="Goldman M.G."/>
            <person name="Good P.M."/>
            <person name="Gupta N."/>
            <person name="Haddad L.M."/>
            <person name="Han E.J."/>
            <person name="Jain S."/>
            <person name="Jiang A."/>
            <person name="Jurgielewicz A.D."/>
            <person name="Kainth D.K."/>
            <person name="Karam J.M."/>
            <person name="Kodavatiganti M."/>
            <person name="Kriete S.J."/>
            <person name="MacDonald C.E."/>
            <person name="Maret J.P."/>
            <person name="Mathew A.E."/>
            <person name="Nako S."/>
            <person name="Natrajan M."/>
            <person name="Nishu N.M."/>
            <person name="Parikh A."/>
            <person name="Patel N."/>
            <person name="Patel P.D."/>
            <person name="Patel S."/>
            <person name="Patra K."/>
            <person name="Pumpuckdee D."/>
            <person name="Rai K."/>
            <person name="Ramanathan A."/>
            <person name="Sarkar A."/>
            <person name="Schaffer B.L."/>
            <person name="Shah P."/>
            <person name="Tata R.K."/>
            <person name="Tawfik A.H."/>
            <person name="Thuremella B.T."/>
            <person name="Toma J."/>
            <person name="Tran T.L."/>
            <person name="Veera S."/>
            <person name="Vemulapalli V.K."/>
            <person name="Vidas T.V."/>
            <person name="Vieira K.S."/>
            <person name="Vijayakumar G."/>
            <person name="Walor T.A."/>
            <person name="White C.R."/>
            <person name="Wong B.M."/>
            <person name="Zhao Sl."/>
            <person name="McDonald M.T."/>
            <person name="Dalia R."/>
            <person name="Little J.L."/>
            <person name="Gurney S.M.R."/>
            <person name="Bollivar D.W."/>
            <person name="Garlena R.A."/>
            <person name="Russell D.A."/>
            <person name="Pope W.H."/>
            <person name="Jacobs-Sera D."/>
            <person name="Hendrix R.W."/>
            <person name="Hatfull G.F."/>
        </authorList>
    </citation>
    <scope>NUCLEOTIDE SEQUENCE [LARGE SCALE GENOMIC DNA]</scope>
</reference>
<protein>
    <submittedName>
        <fullName evidence="1">Uncharacterized protein</fullName>
    </submittedName>
</protein>
<evidence type="ECO:0000313" key="1">
    <source>
        <dbReference type="EMBL" id="ATS92959.1"/>
    </source>
</evidence>
<dbReference type="Proteomes" id="UP000240916">
    <property type="component" value="Segment"/>
</dbReference>